<keyword evidence="2" id="KW-1185">Reference proteome</keyword>
<evidence type="ECO:0000313" key="1">
    <source>
        <dbReference type="EMBL" id="KAK7314544.1"/>
    </source>
</evidence>
<comment type="caution">
    <text evidence="1">The sequence shown here is derived from an EMBL/GenBank/DDBJ whole genome shotgun (WGS) entry which is preliminary data.</text>
</comment>
<gene>
    <name evidence="1" type="ORF">VNO77_33070</name>
</gene>
<protein>
    <submittedName>
        <fullName evidence="1">Uncharacterized protein</fullName>
    </submittedName>
</protein>
<accession>A0AAN9KEX3</accession>
<proteinExistence type="predicted"/>
<evidence type="ECO:0000313" key="2">
    <source>
        <dbReference type="Proteomes" id="UP001367508"/>
    </source>
</evidence>
<dbReference type="Proteomes" id="UP001367508">
    <property type="component" value="Unassembled WGS sequence"/>
</dbReference>
<dbReference type="AlphaFoldDB" id="A0AAN9KEX3"/>
<reference evidence="1 2" key="1">
    <citation type="submission" date="2024-01" db="EMBL/GenBank/DDBJ databases">
        <title>The genomes of 5 underutilized Papilionoideae crops provide insights into root nodulation and disease resistanc.</title>
        <authorList>
            <person name="Jiang F."/>
        </authorList>
    </citation>
    <scope>NUCLEOTIDE SEQUENCE [LARGE SCALE GENOMIC DNA]</scope>
    <source>
        <strain evidence="1">LVBAO_FW01</strain>
        <tissue evidence="1">Leaves</tissue>
    </source>
</reference>
<organism evidence="1 2">
    <name type="scientific">Canavalia gladiata</name>
    <name type="common">Sword bean</name>
    <name type="synonym">Dolichos gladiatus</name>
    <dbReference type="NCBI Taxonomy" id="3824"/>
    <lineage>
        <taxon>Eukaryota</taxon>
        <taxon>Viridiplantae</taxon>
        <taxon>Streptophyta</taxon>
        <taxon>Embryophyta</taxon>
        <taxon>Tracheophyta</taxon>
        <taxon>Spermatophyta</taxon>
        <taxon>Magnoliopsida</taxon>
        <taxon>eudicotyledons</taxon>
        <taxon>Gunneridae</taxon>
        <taxon>Pentapetalae</taxon>
        <taxon>rosids</taxon>
        <taxon>fabids</taxon>
        <taxon>Fabales</taxon>
        <taxon>Fabaceae</taxon>
        <taxon>Papilionoideae</taxon>
        <taxon>50 kb inversion clade</taxon>
        <taxon>NPAAA clade</taxon>
        <taxon>indigoferoid/millettioid clade</taxon>
        <taxon>Phaseoleae</taxon>
        <taxon>Canavalia</taxon>
    </lineage>
</organism>
<sequence>MPYHAVAEHCCCWPLRETHSIALLCHIIAAKVAALLLPNQHYYFIFAPQPLNFQPNPSIQAHPILLCCCPVGSHVLGSLCKLAALNYLFMLG</sequence>
<name>A0AAN9KEX3_CANGL</name>
<dbReference type="EMBL" id="JAYMYQ010000008">
    <property type="protein sequence ID" value="KAK7314544.1"/>
    <property type="molecule type" value="Genomic_DNA"/>
</dbReference>